<comment type="pathway">
    <text evidence="3 15">Cofactor biosynthesis; FMN biosynthesis; FMN from riboflavin (ATP route): step 1/1.</text>
</comment>
<dbReference type="InterPro" id="IPR023465">
    <property type="entry name" value="Riboflavin_kinase_dom_sf"/>
</dbReference>
<dbReference type="InterPro" id="IPR014729">
    <property type="entry name" value="Rossmann-like_a/b/a_fold"/>
</dbReference>
<evidence type="ECO:0000256" key="10">
    <source>
        <dbReference type="ARBA" id="ARBA00022827"/>
    </source>
</evidence>
<keyword evidence="8 15" id="KW-0547">Nucleotide-binding</keyword>
<dbReference type="EC" id="2.7.7.2" evidence="15"/>
<keyword evidence="9 15" id="KW-0418">Kinase</keyword>
<accession>A0A1C1A060</accession>
<evidence type="ECO:0000313" key="17">
    <source>
        <dbReference type="EMBL" id="OCT13772.1"/>
    </source>
</evidence>
<gene>
    <name evidence="17" type="ORF">A8709_19535</name>
</gene>
<dbReference type="GO" id="GO:0009398">
    <property type="term" value="P:FMN biosynthetic process"/>
    <property type="evidence" value="ECO:0007669"/>
    <property type="project" value="UniProtKB-UniRule"/>
</dbReference>
<evidence type="ECO:0000256" key="8">
    <source>
        <dbReference type="ARBA" id="ARBA00022741"/>
    </source>
</evidence>
<dbReference type="GO" id="GO:0009231">
    <property type="term" value="P:riboflavin biosynthetic process"/>
    <property type="evidence" value="ECO:0007669"/>
    <property type="project" value="InterPro"/>
</dbReference>
<reference evidence="18" key="1">
    <citation type="submission" date="2016-05" db="EMBL/GenBank/DDBJ databases">
        <title>Paenibacillus oryzae. sp. nov., isolated from the rice root.</title>
        <authorList>
            <person name="Zhang J."/>
            <person name="Zhang X."/>
        </authorList>
    </citation>
    <scope>NUCLEOTIDE SEQUENCE [LARGE SCALE GENOMIC DNA]</scope>
    <source>
        <strain evidence="18">KCTC13222</strain>
    </source>
</reference>
<evidence type="ECO:0000256" key="4">
    <source>
        <dbReference type="ARBA" id="ARBA00022630"/>
    </source>
</evidence>
<dbReference type="CDD" id="cd02064">
    <property type="entry name" value="FAD_synthetase_N"/>
    <property type="match status" value="1"/>
</dbReference>
<evidence type="ECO:0000256" key="14">
    <source>
        <dbReference type="ARBA" id="ARBA00049494"/>
    </source>
</evidence>
<evidence type="ECO:0000256" key="11">
    <source>
        <dbReference type="ARBA" id="ARBA00022840"/>
    </source>
</evidence>
<evidence type="ECO:0000256" key="15">
    <source>
        <dbReference type="PIRNR" id="PIRNR004491"/>
    </source>
</evidence>
<evidence type="ECO:0000256" key="6">
    <source>
        <dbReference type="ARBA" id="ARBA00022679"/>
    </source>
</evidence>
<dbReference type="NCBIfam" id="TIGR00083">
    <property type="entry name" value="ribF"/>
    <property type="match status" value="1"/>
</dbReference>
<dbReference type="PANTHER" id="PTHR22749">
    <property type="entry name" value="RIBOFLAVIN KINASE/FMN ADENYLYLTRANSFERASE"/>
    <property type="match status" value="1"/>
</dbReference>
<dbReference type="AlphaFoldDB" id="A0A1C1A060"/>
<evidence type="ECO:0000256" key="13">
    <source>
        <dbReference type="ARBA" id="ARBA00047880"/>
    </source>
</evidence>
<keyword evidence="4 15" id="KW-0285">Flavoprotein</keyword>
<keyword evidence="10 15" id="KW-0274">FAD</keyword>
<evidence type="ECO:0000256" key="7">
    <source>
        <dbReference type="ARBA" id="ARBA00022695"/>
    </source>
</evidence>
<dbReference type="SUPFAM" id="SSF82114">
    <property type="entry name" value="Riboflavin kinase-like"/>
    <property type="match status" value="1"/>
</dbReference>
<dbReference type="EMBL" id="LYPC01000022">
    <property type="protein sequence ID" value="OCT13772.1"/>
    <property type="molecule type" value="Genomic_DNA"/>
</dbReference>
<dbReference type="InterPro" id="IPR023468">
    <property type="entry name" value="Riboflavin_kinase"/>
</dbReference>
<evidence type="ECO:0000256" key="5">
    <source>
        <dbReference type="ARBA" id="ARBA00022643"/>
    </source>
</evidence>
<dbReference type="InterPro" id="IPR015864">
    <property type="entry name" value="FAD_synthase"/>
</dbReference>
<dbReference type="Proteomes" id="UP000093309">
    <property type="component" value="Unassembled WGS sequence"/>
</dbReference>
<evidence type="ECO:0000313" key="18">
    <source>
        <dbReference type="Proteomes" id="UP000093309"/>
    </source>
</evidence>
<comment type="catalytic activity">
    <reaction evidence="14 15">
        <text>FMN + ATP + H(+) = FAD + diphosphate</text>
        <dbReference type="Rhea" id="RHEA:17237"/>
        <dbReference type="ChEBI" id="CHEBI:15378"/>
        <dbReference type="ChEBI" id="CHEBI:30616"/>
        <dbReference type="ChEBI" id="CHEBI:33019"/>
        <dbReference type="ChEBI" id="CHEBI:57692"/>
        <dbReference type="ChEBI" id="CHEBI:58210"/>
        <dbReference type="EC" id="2.7.7.2"/>
    </reaction>
</comment>
<organism evidence="17 18">
    <name type="scientific">Paenibacillus pectinilyticus</name>
    <dbReference type="NCBI Taxonomy" id="512399"/>
    <lineage>
        <taxon>Bacteria</taxon>
        <taxon>Bacillati</taxon>
        <taxon>Bacillota</taxon>
        <taxon>Bacilli</taxon>
        <taxon>Bacillales</taxon>
        <taxon>Paenibacillaceae</taxon>
        <taxon>Paenibacillus</taxon>
    </lineage>
</organism>
<name>A0A1C1A060_9BACL</name>
<evidence type="ECO:0000256" key="1">
    <source>
        <dbReference type="ARBA" id="ARBA00002121"/>
    </source>
</evidence>
<keyword evidence="5 15" id="KW-0288">FMN</keyword>
<protein>
    <recommendedName>
        <fullName evidence="15">Riboflavin biosynthesis protein</fullName>
    </recommendedName>
    <domain>
        <recommendedName>
            <fullName evidence="15">Riboflavin kinase</fullName>
            <ecNumber evidence="15">2.7.1.26</ecNumber>
        </recommendedName>
        <alternativeName>
            <fullName evidence="15">Flavokinase</fullName>
        </alternativeName>
    </domain>
    <domain>
        <recommendedName>
            <fullName evidence="15">FMN adenylyltransferase</fullName>
            <ecNumber evidence="15">2.7.7.2</ecNumber>
        </recommendedName>
        <alternativeName>
            <fullName evidence="15">FAD pyrophosphorylase</fullName>
        </alternativeName>
        <alternativeName>
            <fullName evidence="15">FAD synthase</fullName>
        </alternativeName>
    </domain>
</protein>
<dbReference type="RefSeq" id="WP_065853829.1">
    <property type="nucleotide sequence ID" value="NZ_LYPC01000022.1"/>
</dbReference>
<dbReference type="InterPro" id="IPR015865">
    <property type="entry name" value="Riboflavin_kinase_bac/euk"/>
</dbReference>
<keyword evidence="11 15" id="KW-0067">ATP-binding</keyword>
<dbReference type="Pfam" id="PF06574">
    <property type="entry name" value="FAD_syn"/>
    <property type="match status" value="1"/>
</dbReference>
<proteinExistence type="inferred from homology"/>
<dbReference type="EC" id="2.7.1.26" evidence="15"/>
<dbReference type="UniPathway" id="UPA00277">
    <property type="reaction ID" value="UER00407"/>
</dbReference>
<dbReference type="UniPathway" id="UPA00276">
    <property type="reaction ID" value="UER00406"/>
</dbReference>
<comment type="pathway">
    <text evidence="2 15">Cofactor biosynthesis; FAD biosynthesis; FAD from FMN: step 1/1.</text>
</comment>
<dbReference type="Gene3D" id="3.40.50.620">
    <property type="entry name" value="HUPs"/>
    <property type="match status" value="1"/>
</dbReference>
<evidence type="ECO:0000256" key="9">
    <source>
        <dbReference type="ARBA" id="ARBA00022777"/>
    </source>
</evidence>
<evidence type="ECO:0000256" key="2">
    <source>
        <dbReference type="ARBA" id="ARBA00004726"/>
    </source>
</evidence>
<keyword evidence="18" id="KW-1185">Reference proteome</keyword>
<dbReference type="STRING" id="512399.A8709_19535"/>
<dbReference type="PIRSF" id="PIRSF004491">
    <property type="entry name" value="FAD_Synth"/>
    <property type="match status" value="1"/>
</dbReference>
<dbReference type="NCBIfam" id="NF004160">
    <property type="entry name" value="PRK05627.1-3"/>
    <property type="match status" value="1"/>
</dbReference>
<dbReference type="SUPFAM" id="SSF52374">
    <property type="entry name" value="Nucleotidylyl transferase"/>
    <property type="match status" value="1"/>
</dbReference>
<keyword evidence="12" id="KW-0511">Multifunctional enzyme</keyword>
<feature type="domain" description="Riboflavin kinase" evidence="16">
    <location>
        <begin position="186"/>
        <end position="312"/>
    </location>
</feature>
<dbReference type="FunFam" id="2.40.30.30:FF:000003">
    <property type="entry name" value="Riboflavin biosynthesis protein"/>
    <property type="match status" value="1"/>
</dbReference>
<keyword evidence="6 15" id="KW-0808">Transferase</keyword>
<dbReference type="NCBIfam" id="NF004162">
    <property type="entry name" value="PRK05627.1-5"/>
    <property type="match status" value="1"/>
</dbReference>
<dbReference type="GO" id="GO:0003919">
    <property type="term" value="F:FMN adenylyltransferase activity"/>
    <property type="evidence" value="ECO:0007669"/>
    <property type="project" value="UniProtKB-UniRule"/>
</dbReference>
<comment type="function">
    <text evidence="1">Catalyzes the phosphorylation of riboflavin to FMN followed by the adenylation of FMN to FAD.</text>
</comment>
<comment type="catalytic activity">
    <reaction evidence="13 15">
        <text>riboflavin + ATP = FMN + ADP + H(+)</text>
        <dbReference type="Rhea" id="RHEA:14357"/>
        <dbReference type="ChEBI" id="CHEBI:15378"/>
        <dbReference type="ChEBI" id="CHEBI:30616"/>
        <dbReference type="ChEBI" id="CHEBI:57986"/>
        <dbReference type="ChEBI" id="CHEBI:58210"/>
        <dbReference type="ChEBI" id="CHEBI:456216"/>
        <dbReference type="EC" id="2.7.1.26"/>
    </reaction>
</comment>
<dbReference type="FunFam" id="3.40.50.620:FF:000021">
    <property type="entry name" value="Riboflavin biosynthesis protein"/>
    <property type="match status" value="1"/>
</dbReference>
<dbReference type="GO" id="GO:0006747">
    <property type="term" value="P:FAD biosynthetic process"/>
    <property type="evidence" value="ECO:0007669"/>
    <property type="project" value="UniProtKB-UniRule"/>
</dbReference>
<dbReference type="GO" id="GO:0008531">
    <property type="term" value="F:riboflavin kinase activity"/>
    <property type="evidence" value="ECO:0007669"/>
    <property type="project" value="UniProtKB-UniRule"/>
</dbReference>
<comment type="caution">
    <text evidence="17">The sequence shown here is derived from an EMBL/GenBank/DDBJ whole genome shotgun (WGS) entry which is preliminary data.</text>
</comment>
<keyword evidence="7 15" id="KW-0548">Nucleotidyltransferase</keyword>
<dbReference type="Pfam" id="PF01687">
    <property type="entry name" value="Flavokinase"/>
    <property type="match status" value="1"/>
</dbReference>
<dbReference type="SMART" id="SM00904">
    <property type="entry name" value="Flavokinase"/>
    <property type="match status" value="1"/>
</dbReference>
<comment type="similarity">
    <text evidence="15">Belongs to the ribF family.</text>
</comment>
<evidence type="ECO:0000259" key="16">
    <source>
        <dbReference type="SMART" id="SM00904"/>
    </source>
</evidence>
<sequence>MHILPISYPMDLDKLVQFVGKQVVAIGDFDGVHLGHQEVIGRALSTAKRLGLEAAIMTFSPHPRAVMGQDKYVELLTPTKKKMAFFESMGVNHTYIVTFDASLMRLSPEQFVDQVLDRLGVDSVICGFDFTFGFQGKGTPDSLCELSHGKFSVEVVRPFHMNGEKVSSTRIREALQDGDLETATRLLGRPYSISGIVVDGAKRGRTLGFPTANLQLDESYVPPMNGVYAVKATVRGEVYQGVMNIGIKPTFETGELKPSFEAHLFEFSEQIYGETVTVELIAFLRPERKFSSLDDLVAQIKLDAEEAKHKLSLEP</sequence>
<dbReference type="PANTHER" id="PTHR22749:SF6">
    <property type="entry name" value="RIBOFLAVIN KINASE"/>
    <property type="match status" value="1"/>
</dbReference>
<dbReference type="GO" id="GO:0005524">
    <property type="term" value="F:ATP binding"/>
    <property type="evidence" value="ECO:0007669"/>
    <property type="project" value="UniProtKB-UniRule"/>
</dbReference>
<dbReference type="Gene3D" id="2.40.30.30">
    <property type="entry name" value="Riboflavin kinase-like"/>
    <property type="match status" value="1"/>
</dbReference>
<evidence type="ECO:0000256" key="3">
    <source>
        <dbReference type="ARBA" id="ARBA00005201"/>
    </source>
</evidence>
<dbReference type="InterPro" id="IPR002606">
    <property type="entry name" value="Riboflavin_kinase_bac"/>
</dbReference>
<evidence type="ECO:0000256" key="12">
    <source>
        <dbReference type="ARBA" id="ARBA00023268"/>
    </source>
</evidence>
<dbReference type="OrthoDB" id="9803667at2"/>